<sequence length="73" mass="7790">MYVLHDQARTLLATAPTFTEAERKLAELTRDTGDGQWTITDTATGQAVATLIRSGPVPGIPLIEQLTADDPPA</sequence>
<evidence type="ECO:0000313" key="2">
    <source>
        <dbReference type="Proteomes" id="UP000198923"/>
    </source>
</evidence>
<protein>
    <submittedName>
        <fullName evidence="1">Uncharacterized protein</fullName>
    </submittedName>
</protein>
<keyword evidence="2" id="KW-1185">Reference proteome</keyword>
<accession>A0A1G8KTD3</accession>
<dbReference type="Proteomes" id="UP000198923">
    <property type="component" value="Unassembled WGS sequence"/>
</dbReference>
<evidence type="ECO:0000313" key="1">
    <source>
        <dbReference type="EMBL" id="SDI46678.1"/>
    </source>
</evidence>
<name>A0A1G8KTD3_9ACTN</name>
<proteinExistence type="predicted"/>
<organism evidence="1 2">
    <name type="scientific">Sinosporangium album</name>
    <dbReference type="NCBI Taxonomy" id="504805"/>
    <lineage>
        <taxon>Bacteria</taxon>
        <taxon>Bacillati</taxon>
        <taxon>Actinomycetota</taxon>
        <taxon>Actinomycetes</taxon>
        <taxon>Streptosporangiales</taxon>
        <taxon>Streptosporangiaceae</taxon>
        <taxon>Sinosporangium</taxon>
    </lineage>
</organism>
<dbReference type="STRING" id="504805.SAMN05421505_1552"/>
<dbReference type="EMBL" id="FNCN01000055">
    <property type="protein sequence ID" value="SDI46678.1"/>
    <property type="molecule type" value="Genomic_DNA"/>
</dbReference>
<gene>
    <name evidence="1" type="ORF">SAMN05421505_1552</name>
</gene>
<reference evidence="1 2" key="1">
    <citation type="submission" date="2016-10" db="EMBL/GenBank/DDBJ databases">
        <authorList>
            <person name="de Groot N.N."/>
        </authorList>
    </citation>
    <scope>NUCLEOTIDE SEQUENCE [LARGE SCALE GENOMIC DNA]</scope>
    <source>
        <strain evidence="1 2">CPCC 201354</strain>
    </source>
</reference>
<dbReference type="AlphaFoldDB" id="A0A1G8KTD3"/>
<dbReference type="RefSeq" id="WP_093175925.1">
    <property type="nucleotide sequence ID" value="NZ_FNCN01000055.1"/>
</dbReference>